<dbReference type="AlphaFoldDB" id="A8BBB3"/>
<proteinExistence type="inferred from homology"/>
<protein>
    <submittedName>
        <fullName evidence="8">Amino acid transporter family</fullName>
    </submittedName>
</protein>
<sequence>MDTEQDQSKLVCTTHENAAVPSGPEGPKQAEKVASDAKGLYDATVTLSNTMIGVSILTFPYTVYRLGWVISAVLLAGAFLYSVLGFNAIIDAAYFTQERSLKAIVQIVTNKHTAITTDVVMIIHMIGVLVVYTSICGDYFHSSIVGFSYGKFQLDARYVKVIVAILLVPFMFLRDASKLSRIGIFSTLFIMITVASTAVYFIVFMIRGTVTYAGTVEGAIVELKDPHGHMTTSSKATISSLISPLGTIIECPTEGCKMKFPNPLLIAFPAHTIPWQAFLEIVRRVSIFLALFGCQISIAPLLAELKGSPVKRRRIFRKSLFISALMVLILQVIMAVAAAFSFGDKLQSNVLLSFPSVEIYMTVIKLLYACVLFIIFVLKMFPIRYVILGWFRLTIDTRKGKIIFYILGLLIVTMATLLSIFVPNIDTVFNAISALFGIVTYWLVPLLLVYKRPYLEATSVNTLLGEPTKGSKKRRHQNRVLVDDHENQQLLEEDDVAVESGVRYSREPHRHHGHSQVEETSVDQVGVGFLAFFGFSIKQARAFTKVFRAAHPMQERLLTRQDRHIIKHHEIWHNRACSLPASEAGSEEIESAHQMVQEVISCEYIDDGTRTGEMESSASHAIAIYKIRKMQEEQQHLLSDTEDRTCTKDGSRPPAKALRTIMTMRKRRNSVSESNPAQDYCLLQDTIPPNTLPRGPYANAAAAIRNQETKDQGDTNPRTVHDELLVAGGHETIQSINKEEERRYALKKKMTRTRLALAICATVLIGAINLTGFVLSTFVDTETFNWIF</sequence>
<keyword evidence="5" id="KW-0029">Amino-acid transport</keyword>
<evidence type="ECO:0000313" key="9">
    <source>
        <dbReference type="Proteomes" id="UP000001548"/>
    </source>
</evidence>
<gene>
    <name evidence="8" type="ORF">GL50803_008523</name>
</gene>
<evidence type="ECO:0000256" key="3">
    <source>
        <dbReference type="ARBA" id="ARBA00022448"/>
    </source>
</evidence>
<dbReference type="VEuPathDB" id="GiardiaDB:GL50803_8523"/>
<dbReference type="GO" id="GO:0016020">
    <property type="term" value="C:membrane"/>
    <property type="evidence" value="ECO:0000318"/>
    <property type="project" value="GO_Central"/>
</dbReference>
<reference evidence="8 9" key="1">
    <citation type="journal article" date="2007" name="Science">
        <title>Genomic minimalism in the early diverging intestinal parasite Giardia lamblia.</title>
        <authorList>
            <person name="Morrison H.G."/>
            <person name="McArthur A.G."/>
            <person name="Gillin F.D."/>
            <person name="Aley S.B."/>
            <person name="Adam R.D."/>
            <person name="Olsen G.J."/>
            <person name="Best A.A."/>
            <person name="Cande W.Z."/>
            <person name="Chen F."/>
            <person name="Cipriano M.J."/>
            <person name="Davids B.J."/>
            <person name="Dawson S.C."/>
            <person name="Elmendorf H.G."/>
            <person name="Hehl A.B."/>
            <person name="Holder M.E."/>
            <person name="Huse S.M."/>
            <person name="Kim U.U."/>
            <person name="Lasek-Nesselquist E."/>
            <person name="Manning G."/>
            <person name="Nigam A."/>
            <person name="Nixon J.E."/>
            <person name="Palm D."/>
            <person name="Passamaneck N.E."/>
            <person name="Prabhu A."/>
            <person name="Reich C.I."/>
            <person name="Reiner D.S."/>
            <person name="Samuelson J."/>
            <person name="Svard S.G."/>
            <person name="Sogin M.L."/>
        </authorList>
    </citation>
    <scope>NUCLEOTIDE SEQUENCE [LARGE SCALE GENOMIC DNA]</scope>
    <source>
        <strain evidence="8 9">WB C6</strain>
    </source>
</reference>
<dbReference type="PANTHER" id="PTHR22950:SF458">
    <property type="entry name" value="SODIUM-COUPLED NEUTRAL AMINO ACID TRANSPORTER 11-RELATED"/>
    <property type="match status" value="1"/>
</dbReference>
<dbReference type="HOGENOM" id="CLU_363485_0_0_1"/>
<keyword evidence="3" id="KW-0813">Transport</keyword>
<dbReference type="OMA" id="GCQISIA"/>
<dbReference type="STRING" id="184922.A8BBB3"/>
<name>A8BBB3_GIAIC</name>
<comment type="similarity">
    <text evidence="2">Belongs to the amino acid/polyamine transporter 2 family.</text>
</comment>
<dbReference type="EMBL" id="AACB03000004">
    <property type="protein sequence ID" value="KAE8302042.1"/>
    <property type="molecule type" value="Genomic_DNA"/>
</dbReference>
<keyword evidence="7" id="KW-0472">Membrane</keyword>
<evidence type="ECO:0000256" key="4">
    <source>
        <dbReference type="ARBA" id="ARBA00022692"/>
    </source>
</evidence>
<dbReference type="KEGG" id="gla:GL50803_008523"/>
<evidence type="ECO:0000256" key="5">
    <source>
        <dbReference type="ARBA" id="ARBA00022970"/>
    </source>
</evidence>
<dbReference type="GO" id="GO:0003333">
    <property type="term" value="P:amino acid transmembrane transport"/>
    <property type="evidence" value="ECO:0000318"/>
    <property type="project" value="GO_Central"/>
</dbReference>
<dbReference type="RefSeq" id="XP_001708252.1">
    <property type="nucleotide sequence ID" value="XM_001708200.1"/>
</dbReference>
<evidence type="ECO:0000313" key="8">
    <source>
        <dbReference type="EMBL" id="KAE8302042.1"/>
    </source>
</evidence>
<dbReference type="GO" id="GO:0015179">
    <property type="term" value="F:L-amino acid transmembrane transporter activity"/>
    <property type="evidence" value="ECO:0000318"/>
    <property type="project" value="GO_Central"/>
</dbReference>
<accession>A8BBB3</accession>
<dbReference type="PANTHER" id="PTHR22950">
    <property type="entry name" value="AMINO ACID TRANSPORTER"/>
    <property type="match status" value="1"/>
</dbReference>
<evidence type="ECO:0000256" key="6">
    <source>
        <dbReference type="ARBA" id="ARBA00022989"/>
    </source>
</evidence>
<evidence type="ECO:0000256" key="7">
    <source>
        <dbReference type="ARBA" id="ARBA00023136"/>
    </source>
</evidence>
<comment type="subcellular location">
    <subcellularLocation>
        <location evidence="1">Membrane</location>
        <topology evidence="1">Multi-pass membrane protein</topology>
    </subcellularLocation>
</comment>
<comment type="caution">
    <text evidence="8">The sequence shown here is derived from an EMBL/GenBank/DDBJ whole genome shotgun (WGS) entry which is preliminary data.</text>
</comment>
<keyword evidence="6" id="KW-1133">Transmembrane helix</keyword>
<dbReference type="Proteomes" id="UP000001548">
    <property type="component" value="Unassembled WGS sequence"/>
</dbReference>
<evidence type="ECO:0000256" key="1">
    <source>
        <dbReference type="ARBA" id="ARBA00004141"/>
    </source>
</evidence>
<keyword evidence="4" id="KW-0812">Transmembrane</keyword>
<dbReference type="GeneID" id="5701162"/>
<organism evidence="8 9">
    <name type="scientific">Giardia intestinalis (strain ATCC 50803 / WB clone C6)</name>
    <name type="common">Giardia lamblia</name>
    <dbReference type="NCBI Taxonomy" id="184922"/>
    <lineage>
        <taxon>Eukaryota</taxon>
        <taxon>Metamonada</taxon>
        <taxon>Diplomonadida</taxon>
        <taxon>Hexamitidae</taxon>
        <taxon>Giardiinae</taxon>
        <taxon>Giardia</taxon>
    </lineage>
</organism>
<dbReference type="InterPro" id="IPR013057">
    <property type="entry name" value="AA_transpt_TM"/>
</dbReference>
<dbReference type="Pfam" id="PF01490">
    <property type="entry name" value="Aa_trans"/>
    <property type="match status" value="2"/>
</dbReference>
<evidence type="ECO:0000256" key="2">
    <source>
        <dbReference type="ARBA" id="ARBA00008066"/>
    </source>
</evidence>
<keyword evidence="9" id="KW-1185">Reference proteome</keyword>